<dbReference type="HOGENOM" id="CLU_1583153_0_0_9"/>
<gene>
    <name evidence="1" type="ORF">HMPREF0080_01274</name>
</gene>
<comment type="caution">
    <text evidence="1">The sequence shown here is derived from an EMBL/GenBank/DDBJ whole genome shotgun (WGS) entry which is preliminary data.</text>
</comment>
<evidence type="ECO:0000313" key="2">
    <source>
        <dbReference type="Proteomes" id="UP000005481"/>
    </source>
</evidence>
<name>G9YHZ0_9FIRM</name>
<evidence type="ECO:0008006" key="3">
    <source>
        <dbReference type="Google" id="ProtNLM"/>
    </source>
</evidence>
<dbReference type="OrthoDB" id="8907997at2"/>
<protein>
    <recommendedName>
        <fullName evidence="3">Type I restriction enzyme R protein N-terminal domain-containing protein</fullName>
    </recommendedName>
</protein>
<dbReference type="AlphaFoldDB" id="G9YHZ0"/>
<organism evidence="1 2">
    <name type="scientific">Anaeroglobus geminatus F0357</name>
    <dbReference type="NCBI Taxonomy" id="861450"/>
    <lineage>
        <taxon>Bacteria</taxon>
        <taxon>Bacillati</taxon>
        <taxon>Bacillota</taxon>
        <taxon>Negativicutes</taxon>
        <taxon>Veillonellales</taxon>
        <taxon>Veillonellaceae</taxon>
        <taxon>Anaeroglobus</taxon>
    </lineage>
</organism>
<sequence>MDGFGFKYLSVIKECMDQVYREIPNLINQRGREIGHEQSISFRLGYYLSNALKDKMGYYIDLEYNNDYGKKGDEKYNSEGKKVRPDIIFHDRKKNNLFVIEMKKGDVSDDREKVWNYMQKNTQHYKEGYCIYHLKEYPYIIEAFKRNEEDDDIEKKIFECNKDGCIKK</sequence>
<proteinExistence type="predicted"/>
<keyword evidence="2" id="KW-1185">Reference proteome</keyword>
<dbReference type="STRING" id="861450.HMPREF0080_01274"/>
<dbReference type="EMBL" id="AGCJ01000048">
    <property type="protein sequence ID" value="EHM40337.1"/>
    <property type="molecule type" value="Genomic_DNA"/>
</dbReference>
<dbReference type="RefSeq" id="WP_006790250.1">
    <property type="nucleotide sequence ID" value="NZ_JH417590.1"/>
</dbReference>
<dbReference type="Proteomes" id="UP000005481">
    <property type="component" value="Unassembled WGS sequence"/>
</dbReference>
<reference evidence="1 2" key="1">
    <citation type="submission" date="2011-08" db="EMBL/GenBank/DDBJ databases">
        <authorList>
            <person name="Weinstock G."/>
            <person name="Sodergren E."/>
            <person name="Clifton S."/>
            <person name="Fulton L."/>
            <person name="Fulton B."/>
            <person name="Courtney L."/>
            <person name="Fronick C."/>
            <person name="Harrison M."/>
            <person name="Strong C."/>
            <person name="Farmer C."/>
            <person name="Delahaunty K."/>
            <person name="Markovic C."/>
            <person name="Hall O."/>
            <person name="Minx P."/>
            <person name="Tomlinson C."/>
            <person name="Mitreva M."/>
            <person name="Hou S."/>
            <person name="Chen J."/>
            <person name="Wollam A."/>
            <person name="Pepin K.H."/>
            <person name="Johnson M."/>
            <person name="Bhonagiri V."/>
            <person name="Zhang X."/>
            <person name="Suruliraj S."/>
            <person name="Warren W."/>
            <person name="Chinwalla A."/>
            <person name="Mardis E.R."/>
            <person name="Wilson R.K."/>
        </authorList>
    </citation>
    <scope>NUCLEOTIDE SEQUENCE [LARGE SCALE GENOMIC DNA]</scope>
    <source>
        <strain evidence="1 2">F0357</strain>
    </source>
</reference>
<accession>G9YHZ0</accession>
<evidence type="ECO:0000313" key="1">
    <source>
        <dbReference type="EMBL" id="EHM40337.1"/>
    </source>
</evidence>